<sequence>MPWLSVEPAALETVGNALAQHPEVGYAAAATGPTNLYASVAGPGAAALYTYLTRRIAPLPGIRLMETAPVLRNIKGIY</sequence>
<organism evidence="2 3">
    <name type="scientific">Nonomuraea helvata</name>
    <dbReference type="NCBI Taxonomy" id="37484"/>
    <lineage>
        <taxon>Bacteria</taxon>
        <taxon>Bacillati</taxon>
        <taxon>Actinomycetota</taxon>
        <taxon>Actinomycetes</taxon>
        <taxon>Streptosporangiales</taxon>
        <taxon>Streptosporangiaceae</taxon>
        <taxon>Nonomuraea</taxon>
    </lineage>
</organism>
<dbReference type="Proteomes" id="UP001589532">
    <property type="component" value="Unassembled WGS sequence"/>
</dbReference>
<feature type="domain" description="Transcription regulator AsnC/Lrp ligand binding" evidence="1">
    <location>
        <begin position="4"/>
        <end position="72"/>
    </location>
</feature>
<evidence type="ECO:0000313" key="3">
    <source>
        <dbReference type="Proteomes" id="UP001589532"/>
    </source>
</evidence>
<dbReference type="EMBL" id="JBHMBW010000080">
    <property type="protein sequence ID" value="MFB9630130.1"/>
    <property type="molecule type" value="Genomic_DNA"/>
</dbReference>
<dbReference type="Pfam" id="PF01037">
    <property type="entry name" value="AsnC_trans_reg"/>
    <property type="match status" value="1"/>
</dbReference>
<keyword evidence="3" id="KW-1185">Reference proteome</keyword>
<accession>A0ABV5SEL3</accession>
<protein>
    <submittedName>
        <fullName evidence="2">Lrp/AsnC family transcriptional regulator</fullName>
    </submittedName>
</protein>
<dbReference type="SUPFAM" id="SSF54909">
    <property type="entry name" value="Dimeric alpha+beta barrel"/>
    <property type="match status" value="1"/>
</dbReference>
<dbReference type="InterPro" id="IPR019887">
    <property type="entry name" value="Tscrpt_reg_AsnC/Lrp_C"/>
</dbReference>
<evidence type="ECO:0000313" key="2">
    <source>
        <dbReference type="EMBL" id="MFB9630130.1"/>
    </source>
</evidence>
<reference evidence="2 3" key="1">
    <citation type="submission" date="2024-09" db="EMBL/GenBank/DDBJ databases">
        <authorList>
            <person name="Sun Q."/>
            <person name="Mori K."/>
        </authorList>
    </citation>
    <scope>NUCLEOTIDE SEQUENCE [LARGE SCALE GENOMIC DNA]</scope>
    <source>
        <strain evidence="2 3">JCM 3143</strain>
    </source>
</reference>
<dbReference type="InterPro" id="IPR011008">
    <property type="entry name" value="Dimeric_a/b-barrel"/>
</dbReference>
<dbReference type="RefSeq" id="WP_345002818.1">
    <property type="nucleotide sequence ID" value="NZ_BAAAXV010000012.1"/>
</dbReference>
<gene>
    <name evidence="2" type="ORF">ACFFSA_44255</name>
</gene>
<dbReference type="Gene3D" id="3.30.70.920">
    <property type="match status" value="1"/>
</dbReference>
<name>A0ABV5SEL3_9ACTN</name>
<evidence type="ECO:0000259" key="1">
    <source>
        <dbReference type="Pfam" id="PF01037"/>
    </source>
</evidence>
<proteinExistence type="predicted"/>
<comment type="caution">
    <text evidence="2">The sequence shown here is derived from an EMBL/GenBank/DDBJ whole genome shotgun (WGS) entry which is preliminary data.</text>
</comment>